<evidence type="ECO:0000313" key="1">
    <source>
        <dbReference type="EMBL" id="KNZ47347.1"/>
    </source>
</evidence>
<dbReference type="Proteomes" id="UP000037035">
    <property type="component" value="Unassembled WGS sequence"/>
</dbReference>
<dbReference type="EMBL" id="LAVV01011814">
    <property type="protein sequence ID" value="KNZ47347.1"/>
    <property type="molecule type" value="Genomic_DNA"/>
</dbReference>
<name>A0A0L6UGI5_9BASI</name>
<sequence>MHMVHSMHIVFMAPLLLNTNSSPKPLKSASTLELSTLDKHSKSYQRRLFQQDFQLFKDPAGGFFKYGGSIIHLGSNFICYAKGLITIFFVQWCGLHCRIDYILRTSNNHSIQLPQFQ</sequence>
<keyword evidence="2" id="KW-1185">Reference proteome</keyword>
<dbReference type="OrthoDB" id="3056461at2759"/>
<evidence type="ECO:0000313" key="2">
    <source>
        <dbReference type="Proteomes" id="UP000037035"/>
    </source>
</evidence>
<gene>
    <name evidence="1" type="ORF">VP01_6486g1</name>
</gene>
<protein>
    <submittedName>
        <fullName evidence="1">Putative signal peptide protein</fullName>
    </submittedName>
</protein>
<organism evidence="1 2">
    <name type="scientific">Puccinia sorghi</name>
    <dbReference type="NCBI Taxonomy" id="27349"/>
    <lineage>
        <taxon>Eukaryota</taxon>
        <taxon>Fungi</taxon>
        <taxon>Dikarya</taxon>
        <taxon>Basidiomycota</taxon>
        <taxon>Pucciniomycotina</taxon>
        <taxon>Pucciniomycetes</taxon>
        <taxon>Pucciniales</taxon>
        <taxon>Pucciniaceae</taxon>
        <taxon>Puccinia</taxon>
    </lineage>
</organism>
<comment type="caution">
    <text evidence="1">The sequence shown here is derived from an EMBL/GenBank/DDBJ whole genome shotgun (WGS) entry which is preliminary data.</text>
</comment>
<reference evidence="1 2" key="1">
    <citation type="submission" date="2015-08" db="EMBL/GenBank/DDBJ databases">
        <title>Next Generation Sequencing and Analysis of the Genome of Puccinia sorghi L Schw, the Causal Agent of Maize Common Rust.</title>
        <authorList>
            <person name="Rochi L."/>
            <person name="Burguener G."/>
            <person name="Darino M."/>
            <person name="Turjanski A."/>
            <person name="Kreff E."/>
            <person name="Dieguez M.J."/>
            <person name="Sacco F."/>
        </authorList>
    </citation>
    <scope>NUCLEOTIDE SEQUENCE [LARGE SCALE GENOMIC DNA]</scope>
    <source>
        <strain evidence="1 2">RO10H11247</strain>
    </source>
</reference>
<dbReference type="AlphaFoldDB" id="A0A0L6UGI5"/>
<accession>A0A0L6UGI5</accession>
<proteinExistence type="predicted"/>
<dbReference type="VEuPathDB" id="FungiDB:VP01_6486g1"/>